<dbReference type="InterPro" id="IPR002173">
    <property type="entry name" value="Carboh/pur_kinase_PfkB_CS"/>
</dbReference>
<accession>A0A9Q0FNM2</accession>
<dbReference type="InterPro" id="IPR011611">
    <property type="entry name" value="PfkB_dom"/>
</dbReference>
<dbReference type="PROSITE" id="PS00583">
    <property type="entry name" value="PFKB_KINASES_1"/>
    <property type="match status" value="1"/>
</dbReference>
<dbReference type="Pfam" id="PF00294">
    <property type="entry name" value="PfkB"/>
    <property type="match status" value="1"/>
</dbReference>
<dbReference type="OrthoDB" id="415590at2759"/>
<dbReference type="GO" id="GO:0016301">
    <property type="term" value="F:kinase activity"/>
    <property type="evidence" value="ECO:0007669"/>
    <property type="project" value="UniProtKB-KW"/>
</dbReference>
<feature type="region of interest" description="Disordered" evidence="4">
    <location>
        <begin position="151"/>
        <end position="229"/>
    </location>
</feature>
<dbReference type="SUPFAM" id="SSF53613">
    <property type="entry name" value="Ribokinase-like"/>
    <property type="match status" value="1"/>
</dbReference>
<feature type="region of interest" description="Disordered" evidence="4">
    <location>
        <begin position="45"/>
        <end position="129"/>
    </location>
</feature>
<keyword evidence="7" id="KW-1185">Reference proteome</keyword>
<keyword evidence="3" id="KW-0418">Kinase</keyword>
<organism evidence="6 7">
    <name type="scientific">Turnera subulata</name>
    <dbReference type="NCBI Taxonomy" id="218843"/>
    <lineage>
        <taxon>Eukaryota</taxon>
        <taxon>Viridiplantae</taxon>
        <taxon>Streptophyta</taxon>
        <taxon>Embryophyta</taxon>
        <taxon>Tracheophyta</taxon>
        <taxon>Spermatophyta</taxon>
        <taxon>Magnoliopsida</taxon>
        <taxon>eudicotyledons</taxon>
        <taxon>Gunneridae</taxon>
        <taxon>Pentapetalae</taxon>
        <taxon>rosids</taxon>
        <taxon>fabids</taxon>
        <taxon>Malpighiales</taxon>
        <taxon>Passifloraceae</taxon>
        <taxon>Turnera</taxon>
    </lineage>
</organism>
<evidence type="ECO:0000256" key="2">
    <source>
        <dbReference type="ARBA" id="ARBA00022679"/>
    </source>
</evidence>
<reference evidence="6" key="2">
    <citation type="journal article" date="2023" name="Plants (Basel)">
        <title>Annotation of the Turnera subulata (Passifloraceae) Draft Genome Reveals the S-Locus Evolved after the Divergence of Turneroideae from Passifloroideae in a Stepwise Manner.</title>
        <authorList>
            <person name="Henning P.M."/>
            <person name="Roalson E.H."/>
            <person name="Mir W."/>
            <person name="McCubbin A.G."/>
            <person name="Shore J.S."/>
        </authorList>
    </citation>
    <scope>NUCLEOTIDE SEQUENCE</scope>
    <source>
        <strain evidence="6">F60SS</strain>
    </source>
</reference>
<dbReference type="Proteomes" id="UP001141552">
    <property type="component" value="Unassembled WGS sequence"/>
</dbReference>
<name>A0A9Q0FNM2_9ROSI</name>
<dbReference type="CDD" id="cd01167">
    <property type="entry name" value="bac_FRK"/>
    <property type="match status" value="1"/>
</dbReference>
<evidence type="ECO:0000313" key="7">
    <source>
        <dbReference type="Proteomes" id="UP001141552"/>
    </source>
</evidence>
<keyword evidence="2" id="KW-0808">Transferase</keyword>
<comment type="caution">
    <text evidence="6">The sequence shown here is derived from an EMBL/GenBank/DDBJ whole genome shotgun (WGS) entry which is preliminary data.</text>
</comment>
<sequence>MATTFLLLPHLHYHCHSLLLNPKRDALTQLPKPFLRVVYKPLGGYSAPKASINGDTIEGPESPKPSRRGRKKKPPSTSTTTSSSTTATTKRRTKKKSEEKTEAEPEPETETGNVAVEERHGEEPESDIEWEDFADLINFLYENKDVPVLCDTTEAPESPKPSRRGREEKSPSTSTTTSSSTTATTKRRTKKKSEEEAGAEPETGKVAVEERHGEEPESDSELEDFDDGIDFPYEDPPLVCCFGAAQKDFLPMVRVHHEQMHPDRYNTWTELQIHPPEFARAPGGPPSNVAVAHVRLGGRAAFMGKVGDDDFGEEMVTMMNENRVQTRSVEFDESLRTACSLMKVKFGEDGKMGMEMVKEAAEDSLLPSELNLSVLKEARMLHFTSEVLTSPTMSKTLFKAIKWSRKFGGHVFFDPNLPLPLWKSTEETREFIKKAWYEADYIEVSRMELEFLLDDEYYLPRWDYRPQYYARDYDDMHYRRDHNRYTREQIAPLWHDRLKCLFVTDGTLHVHYFGPKFDGIVGGVEDVLLTPYASDRTGSGDVLVAGIMRKLTSCPEMLEDQDVMERQLRFAIAAGCISQWTVGAVRSFPSESAAQNMKERVYIPSMW</sequence>
<reference evidence="6" key="1">
    <citation type="submission" date="2022-02" db="EMBL/GenBank/DDBJ databases">
        <authorList>
            <person name="Henning P.M."/>
            <person name="McCubbin A.G."/>
            <person name="Shore J.S."/>
        </authorList>
    </citation>
    <scope>NUCLEOTIDE SEQUENCE</scope>
    <source>
        <strain evidence="6">F60SS</strain>
        <tissue evidence="6">Leaves</tissue>
    </source>
</reference>
<evidence type="ECO:0000313" key="6">
    <source>
        <dbReference type="EMBL" id="KAJ4834746.1"/>
    </source>
</evidence>
<evidence type="ECO:0000259" key="5">
    <source>
        <dbReference type="Pfam" id="PF00294"/>
    </source>
</evidence>
<gene>
    <name evidence="6" type="primary">FLN1</name>
    <name evidence="6" type="ORF">Tsubulata_012579</name>
</gene>
<evidence type="ECO:0000256" key="4">
    <source>
        <dbReference type="SAM" id="MobiDB-lite"/>
    </source>
</evidence>
<feature type="compositionally biased region" description="Low complexity" evidence="4">
    <location>
        <begin position="75"/>
        <end position="88"/>
    </location>
</feature>
<feature type="compositionally biased region" description="Basic residues" evidence="4">
    <location>
        <begin position="65"/>
        <end position="74"/>
    </location>
</feature>
<protein>
    <submittedName>
        <fullName evidence="6">Fructokinase-like 1, chloroplastic</fullName>
    </submittedName>
</protein>
<feature type="compositionally biased region" description="Acidic residues" evidence="4">
    <location>
        <begin position="216"/>
        <end position="229"/>
    </location>
</feature>
<dbReference type="GO" id="GO:0042793">
    <property type="term" value="P:plastid transcription"/>
    <property type="evidence" value="ECO:0007669"/>
    <property type="project" value="TreeGrafter"/>
</dbReference>
<dbReference type="AlphaFoldDB" id="A0A9Q0FNM2"/>
<dbReference type="EMBL" id="JAKUCV010004627">
    <property type="protein sequence ID" value="KAJ4834746.1"/>
    <property type="molecule type" value="Genomic_DNA"/>
</dbReference>
<feature type="compositionally biased region" description="Low complexity" evidence="4">
    <location>
        <begin position="171"/>
        <end position="184"/>
    </location>
</feature>
<proteinExistence type="inferred from homology"/>
<comment type="similarity">
    <text evidence="1">Belongs to the carbohydrate kinase PfkB family.</text>
</comment>
<dbReference type="PANTHER" id="PTHR43085:SF10">
    <property type="entry name" value="FRUCTOKINASE-LIKE 1, CHLOROPLASTIC"/>
    <property type="match status" value="1"/>
</dbReference>
<dbReference type="GO" id="GO:0009658">
    <property type="term" value="P:chloroplast organization"/>
    <property type="evidence" value="ECO:0007669"/>
    <property type="project" value="TreeGrafter"/>
</dbReference>
<dbReference type="PANTHER" id="PTHR43085">
    <property type="entry name" value="HEXOKINASE FAMILY MEMBER"/>
    <property type="match status" value="1"/>
</dbReference>
<dbReference type="InterPro" id="IPR050306">
    <property type="entry name" value="PfkB_Carbo_kinase"/>
</dbReference>
<feature type="domain" description="Carbohydrate kinase PfkB" evidence="5">
    <location>
        <begin position="267"/>
        <end position="586"/>
    </location>
</feature>
<dbReference type="GO" id="GO:0042644">
    <property type="term" value="C:chloroplast nucleoid"/>
    <property type="evidence" value="ECO:0007669"/>
    <property type="project" value="TreeGrafter"/>
</dbReference>
<evidence type="ECO:0000256" key="1">
    <source>
        <dbReference type="ARBA" id="ARBA00010688"/>
    </source>
</evidence>
<evidence type="ECO:0000256" key="3">
    <source>
        <dbReference type="ARBA" id="ARBA00022777"/>
    </source>
</evidence>
<dbReference type="Gene3D" id="3.40.1190.20">
    <property type="match status" value="1"/>
</dbReference>
<dbReference type="InterPro" id="IPR029056">
    <property type="entry name" value="Ribokinase-like"/>
</dbReference>